<dbReference type="Proteomes" id="UP000466554">
    <property type="component" value="Chromosome"/>
</dbReference>
<keyword evidence="2" id="KW-0436">Ligase</keyword>
<dbReference type="Gene3D" id="3.10.20.70">
    <property type="entry name" value="Glutamine synthetase, N-terminal domain"/>
    <property type="match status" value="1"/>
</dbReference>
<sequence>MTDVSTDGTQTRTVNGRAGSAVDAARALFERHHITTVQFGMTDLDGQMRGKFVPADFFLDSIAPRGSSIPNIVFGWDIEDTLMDCFTLSGWHTGYSDVVLMPDLTTLRPVPWEPGHAFVLCDVVHTDGSAVPVAPRTVLARQVARAATLGYQLTAGYELEFYLYRETPETAAAKGYRDLTPAAPGIATFSLNRHSALEHVIGAIREGMRACGIPILASNTEYGAGQIEINIEHADVLTTADRVAIYKNGVRRIAEQHGYLASFMAKVSTDAAGSSAHIHQSMQSLAQPARNAMWSGDGPSALMRHAVAGQLATMGDFTALYCPTVNSYKRRVPGSWSPVAAVWGTDNRTAALRAIANDEAACRMENRLPGADANPYLALAACLAGVLHGVENQLEPPAPVLGNAYDGDAPPLPRSLAEAVDALASSTTARTAFGDAFVDHYLASRIWERDRHREAVSDWETARYLTRI</sequence>
<dbReference type="SMART" id="SM01230">
    <property type="entry name" value="Gln-synt_C"/>
    <property type="match status" value="1"/>
</dbReference>
<dbReference type="PROSITE" id="PS51986">
    <property type="entry name" value="GS_BETA_GRASP"/>
    <property type="match status" value="1"/>
</dbReference>
<dbReference type="AlphaFoldDB" id="A0A7I7U0Z7"/>
<evidence type="ECO:0000259" key="8">
    <source>
        <dbReference type="PROSITE" id="PS51987"/>
    </source>
</evidence>
<gene>
    <name evidence="9" type="primary">glnA4-1</name>
    <name evidence="9" type="ORF">MPRF_14540</name>
</gene>
<dbReference type="SUPFAM" id="SSF55931">
    <property type="entry name" value="Glutamine synthetase/guanido kinase"/>
    <property type="match status" value="1"/>
</dbReference>
<evidence type="ECO:0000259" key="7">
    <source>
        <dbReference type="PROSITE" id="PS51986"/>
    </source>
</evidence>
<organism evidence="9 10">
    <name type="scientific">Mycolicibacterium parafortuitum</name>
    <name type="common">Mycobacterium parafortuitum</name>
    <dbReference type="NCBI Taxonomy" id="39692"/>
    <lineage>
        <taxon>Bacteria</taxon>
        <taxon>Bacillati</taxon>
        <taxon>Actinomycetota</taxon>
        <taxon>Actinomycetes</taxon>
        <taxon>Mycobacteriales</taxon>
        <taxon>Mycobacteriaceae</taxon>
        <taxon>Mycolicibacterium</taxon>
    </lineage>
</organism>
<reference evidence="9 10" key="1">
    <citation type="journal article" date="2019" name="Emerg. Microbes Infect.">
        <title>Comprehensive subspecies identification of 175 nontuberculous mycobacteria species based on 7547 genomic profiles.</title>
        <authorList>
            <person name="Matsumoto Y."/>
            <person name="Kinjo T."/>
            <person name="Motooka D."/>
            <person name="Nabeya D."/>
            <person name="Jung N."/>
            <person name="Uechi K."/>
            <person name="Horii T."/>
            <person name="Iida T."/>
            <person name="Fujita J."/>
            <person name="Nakamura S."/>
        </authorList>
    </citation>
    <scope>NUCLEOTIDE SEQUENCE [LARGE SCALE GENOMIC DNA]</scope>
    <source>
        <strain evidence="9 10">JCM 6367</strain>
    </source>
</reference>
<dbReference type="InterPro" id="IPR008146">
    <property type="entry name" value="Gln_synth_cat_dom"/>
</dbReference>
<evidence type="ECO:0000256" key="5">
    <source>
        <dbReference type="PROSITE-ProRule" id="PRU01330"/>
    </source>
</evidence>
<evidence type="ECO:0000256" key="2">
    <source>
        <dbReference type="ARBA" id="ARBA00022598"/>
    </source>
</evidence>
<dbReference type="GO" id="GO:0006542">
    <property type="term" value="P:glutamine biosynthetic process"/>
    <property type="evidence" value="ECO:0007669"/>
    <property type="project" value="InterPro"/>
</dbReference>
<dbReference type="SUPFAM" id="SSF54368">
    <property type="entry name" value="Glutamine synthetase, N-terminal domain"/>
    <property type="match status" value="1"/>
</dbReference>
<dbReference type="PROSITE" id="PS51987">
    <property type="entry name" value="GS_CATALYTIC"/>
    <property type="match status" value="1"/>
</dbReference>
<comment type="similarity">
    <text evidence="1 5 6">Belongs to the glutamine synthetase family.</text>
</comment>
<protein>
    <submittedName>
        <fullName evidence="9">Glutamine synthetase</fullName>
    </submittedName>
</protein>
<dbReference type="RefSeq" id="WP_163765902.1">
    <property type="nucleotide sequence ID" value="NZ_AP022598.1"/>
</dbReference>
<evidence type="ECO:0000313" key="10">
    <source>
        <dbReference type="Proteomes" id="UP000466554"/>
    </source>
</evidence>
<name>A0A7I7U0Z7_MYCPF</name>
<dbReference type="InterPro" id="IPR036651">
    <property type="entry name" value="Gln_synt_N_sf"/>
</dbReference>
<dbReference type="Pfam" id="PF00120">
    <property type="entry name" value="Gln-synt_C"/>
    <property type="match status" value="1"/>
</dbReference>
<evidence type="ECO:0000256" key="6">
    <source>
        <dbReference type="RuleBase" id="RU000384"/>
    </source>
</evidence>
<evidence type="ECO:0000313" key="9">
    <source>
        <dbReference type="EMBL" id="BBY74555.1"/>
    </source>
</evidence>
<proteinExistence type="inferred from homology"/>
<dbReference type="PANTHER" id="PTHR43785">
    <property type="entry name" value="GAMMA-GLUTAMYLPUTRESCINE SYNTHETASE"/>
    <property type="match status" value="1"/>
</dbReference>
<dbReference type="GO" id="GO:0004356">
    <property type="term" value="F:glutamine synthetase activity"/>
    <property type="evidence" value="ECO:0007669"/>
    <property type="project" value="InterPro"/>
</dbReference>
<accession>A0A7I7U0Z7</accession>
<dbReference type="EMBL" id="AP022598">
    <property type="protein sequence ID" value="BBY74555.1"/>
    <property type="molecule type" value="Genomic_DNA"/>
</dbReference>
<feature type="domain" description="GS catalytic" evidence="8">
    <location>
        <begin position="135"/>
        <end position="468"/>
    </location>
</feature>
<dbReference type="GO" id="GO:0005524">
    <property type="term" value="F:ATP binding"/>
    <property type="evidence" value="ECO:0007669"/>
    <property type="project" value="UniProtKB-KW"/>
</dbReference>
<keyword evidence="4" id="KW-0067">ATP-binding</keyword>
<evidence type="ECO:0000256" key="1">
    <source>
        <dbReference type="ARBA" id="ARBA00009897"/>
    </source>
</evidence>
<feature type="domain" description="GS beta-grasp" evidence="7">
    <location>
        <begin position="32"/>
        <end position="128"/>
    </location>
</feature>
<evidence type="ECO:0000256" key="3">
    <source>
        <dbReference type="ARBA" id="ARBA00022741"/>
    </source>
</evidence>
<keyword evidence="3" id="KW-0547">Nucleotide-binding</keyword>
<dbReference type="Gene3D" id="3.30.590.10">
    <property type="entry name" value="Glutamine synthetase/guanido kinase, catalytic domain"/>
    <property type="match status" value="1"/>
</dbReference>
<dbReference type="InterPro" id="IPR014746">
    <property type="entry name" value="Gln_synth/guanido_kin_cat_dom"/>
</dbReference>
<dbReference type="PANTHER" id="PTHR43785:SF12">
    <property type="entry name" value="TYPE-1 GLUTAMINE SYNTHETASE 2"/>
    <property type="match status" value="1"/>
</dbReference>
<evidence type="ECO:0000256" key="4">
    <source>
        <dbReference type="ARBA" id="ARBA00022840"/>
    </source>
</evidence>
<dbReference type="InterPro" id="IPR008147">
    <property type="entry name" value="Gln_synt_N"/>
</dbReference>